<protein>
    <submittedName>
        <fullName evidence="1">Uncharacterized protein</fullName>
    </submittedName>
</protein>
<dbReference type="Proteomes" id="UP000831701">
    <property type="component" value="Chromosome 23"/>
</dbReference>
<organism evidence="1 2">
    <name type="scientific">Scortum barcoo</name>
    <name type="common">barcoo grunter</name>
    <dbReference type="NCBI Taxonomy" id="214431"/>
    <lineage>
        <taxon>Eukaryota</taxon>
        <taxon>Metazoa</taxon>
        <taxon>Chordata</taxon>
        <taxon>Craniata</taxon>
        <taxon>Vertebrata</taxon>
        <taxon>Euteleostomi</taxon>
        <taxon>Actinopterygii</taxon>
        <taxon>Neopterygii</taxon>
        <taxon>Teleostei</taxon>
        <taxon>Neoteleostei</taxon>
        <taxon>Acanthomorphata</taxon>
        <taxon>Eupercaria</taxon>
        <taxon>Centrarchiformes</taxon>
        <taxon>Terapontoidei</taxon>
        <taxon>Terapontidae</taxon>
        <taxon>Scortum</taxon>
    </lineage>
</organism>
<sequence length="284" mass="31241">MVLDRKRVVCPLRVGGEVLPQVEEFKYLGVLFTSEGKMEHEIDRFSEFNGAKKVASGSAEGQSSLDSFLTKPDLVLAEAQKVTLLAESSSLEDDKDEPPAKTPRLFTGYRKKSNKKDDRSSNYNLAQTCYPVDMDTIESALSAQDQKLQLHEAQLSNISSGIKELTDSHAELKSGVANQVRHLAAQLQQMVNHLGKITLSRPAPSVMPDSASSAILSTLLTDPPRPVRLAALEKFSGESRQLKKDRKGGERGDDTQQMAQGGDFPFYSEHRDTEEPDNLNPNPG</sequence>
<proteinExistence type="predicted"/>
<reference evidence="1" key="1">
    <citation type="submission" date="2022-04" db="EMBL/GenBank/DDBJ databases">
        <title>Jade perch genome.</title>
        <authorList>
            <person name="Chao B."/>
        </authorList>
    </citation>
    <scope>NUCLEOTIDE SEQUENCE</scope>
    <source>
        <strain evidence="1">CB-2022</strain>
    </source>
</reference>
<evidence type="ECO:0000313" key="2">
    <source>
        <dbReference type="Proteomes" id="UP000831701"/>
    </source>
</evidence>
<name>A0ACB8VBH4_9TELE</name>
<accession>A0ACB8VBH4</accession>
<dbReference type="EMBL" id="CM041553">
    <property type="protein sequence ID" value="KAI3352603.1"/>
    <property type="molecule type" value="Genomic_DNA"/>
</dbReference>
<evidence type="ECO:0000313" key="1">
    <source>
        <dbReference type="EMBL" id="KAI3352603.1"/>
    </source>
</evidence>
<keyword evidence="2" id="KW-1185">Reference proteome</keyword>
<gene>
    <name evidence="1" type="ORF">L3Q82_005544</name>
</gene>
<comment type="caution">
    <text evidence="1">The sequence shown here is derived from an EMBL/GenBank/DDBJ whole genome shotgun (WGS) entry which is preliminary data.</text>
</comment>